<dbReference type="GO" id="GO:0015645">
    <property type="term" value="F:fatty acid ligase activity"/>
    <property type="evidence" value="ECO:0007669"/>
    <property type="project" value="TreeGrafter"/>
</dbReference>
<protein>
    <submittedName>
        <fullName evidence="6">AMP-dependent synthetase and ligase</fullName>
    </submittedName>
</protein>
<dbReference type="HOGENOM" id="CLU_000022_59_10_4"/>
<evidence type="ECO:0000256" key="4">
    <source>
        <dbReference type="ARBA" id="ARBA00022840"/>
    </source>
</evidence>
<name>I7IBQ2_9BURK</name>
<dbReference type="Pfam" id="PF00501">
    <property type="entry name" value="AMP-binding"/>
    <property type="match status" value="2"/>
</dbReference>
<feature type="domain" description="AMP-dependent synthetase/ligase" evidence="5">
    <location>
        <begin position="232"/>
        <end position="419"/>
    </location>
</feature>
<evidence type="ECO:0000256" key="2">
    <source>
        <dbReference type="ARBA" id="ARBA00022598"/>
    </source>
</evidence>
<sequence length="475" mass="52792">MSMGGLMEEKTKSDMHSTLFKEYEWYVPSNFNIASACCHRWASSPHEARLAAIYFEDQVGQLTSLSYGQLSEKVNKLANGFVRMGIHPQDRIAIALQHSAETAITILAAITVGAIAVPLGISEDSQYYANRLIDCGARIAIVDKHSFTPFLHAVDHSSQLKNSLKQIIGINTEDERLIPWKALLARQPKDFNVIPVRPDTTAILLYPDVGTEAENLRKNKVSDSVSEVSELKATVISHETLIGGLPGFTCSQDWFPQNKDIFFTTYDWSSYYGLMGGLLPTLYFGRTIVGCPGGRTVPRLLSLIEHYPVTNFFTSSEELERIRAFSGVLSKCDSGLRCVSTIAQGCSPALEFWLRESTNFKFNKLLMPQGFSTIISESNAKWPSVPGSVGKAVPGYELAVLDPKGNKVKTNSFGTLHVKETDKNDDSSPGVCTLYWHSNFLHPVPIINDQWFNTGIEIKVDKNGYYWLRDSNKGN</sequence>
<dbReference type="InterPro" id="IPR042099">
    <property type="entry name" value="ANL_N_sf"/>
</dbReference>
<evidence type="ECO:0000313" key="6">
    <source>
        <dbReference type="EMBL" id="CCG19194.1"/>
    </source>
</evidence>
<dbReference type="KEGG" id="tat:KUM_0396"/>
<dbReference type="GO" id="GO:0005524">
    <property type="term" value="F:ATP binding"/>
    <property type="evidence" value="ECO:0007669"/>
    <property type="project" value="UniProtKB-KW"/>
</dbReference>
<dbReference type="SUPFAM" id="SSF56801">
    <property type="entry name" value="Acetyl-CoA synthetase-like"/>
    <property type="match status" value="2"/>
</dbReference>
<dbReference type="PANTHER" id="PTHR43605">
    <property type="entry name" value="ACYL-COENZYME A SYNTHETASE"/>
    <property type="match status" value="1"/>
</dbReference>
<dbReference type="PANTHER" id="PTHR43605:SF10">
    <property type="entry name" value="ACYL-COA SYNTHETASE MEDIUM CHAIN FAMILY MEMBER 3"/>
    <property type="match status" value="1"/>
</dbReference>
<dbReference type="AlphaFoldDB" id="I7IBQ2"/>
<keyword evidence="2 6" id="KW-0436">Ligase</keyword>
<dbReference type="BioCyc" id="TASI1091495:G13GE-396-MONOMER"/>
<dbReference type="GO" id="GO:0006637">
    <property type="term" value="P:acyl-CoA metabolic process"/>
    <property type="evidence" value="ECO:0007669"/>
    <property type="project" value="TreeGrafter"/>
</dbReference>
<dbReference type="GO" id="GO:0004321">
    <property type="term" value="F:fatty-acyl-CoA synthase activity"/>
    <property type="evidence" value="ECO:0007669"/>
    <property type="project" value="TreeGrafter"/>
</dbReference>
<keyword evidence="3" id="KW-0547">Nucleotide-binding</keyword>
<comment type="similarity">
    <text evidence="1">Belongs to the ATP-dependent AMP-binding enzyme family.</text>
</comment>
<dbReference type="Gene3D" id="3.40.50.12780">
    <property type="entry name" value="N-terminal domain of ligase-like"/>
    <property type="match status" value="1"/>
</dbReference>
<evidence type="ECO:0000259" key="5">
    <source>
        <dbReference type="Pfam" id="PF00501"/>
    </source>
</evidence>
<dbReference type="EMBL" id="HE681424">
    <property type="protein sequence ID" value="CCG19194.1"/>
    <property type="molecule type" value="Genomic_DNA"/>
</dbReference>
<accession>I7IBQ2</accession>
<proteinExistence type="inferred from homology"/>
<reference evidence="6" key="1">
    <citation type="journal article" date="2012" name="Vet. Microbiol.">
        <title>Comparative genomic analyses of the Taylorellae.</title>
        <authorList>
            <person name="Hauser H."/>
            <person name="Richter D.C."/>
            <person name="van Tonder A."/>
            <person name="Clark L."/>
            <person name="Preston A."/>
        </authorList>
    </citation>
    <scope>NUCLEOTIDE SEQUENCE</scope>
    <source>
        <strain evidence="6">14/45</strain>
    </source>
</reference>
<dbReference type="InterPro" id="IPR051087">
    <property type="entry name" value="Mitochondrial_ACSM"/>
</dbReference>
<feature type="domain" description="AMP-dependent synthetase/ligase" evidence="5">
    <location>
        <begin position="49"/>
        <end position="206"/>
    </location>
</feature>
<gene>
    <name evidence="6" type="ORF">KUM_0396</name>
</gene>
<evidence type="ECO:0000256" key="1">
    <source>
        <dbReference type="ARBA" id="ARBA00006432"/>
    </source>
</evidence>
<keyword evidence="4" id="KW-0067">ATP-binding</keyword>
<evidence type="ECO:0000256" key="3">
    <source>
        <dbReference type="ARBA" id="ARBA00022741"/>
    </source>
</evidence>
<organism evidence="6">
    <name type="scientific">Taylorella asinigenitalis 14/45</name>
    <dbReference type="NCBI Taxonomy" id="1091495"/>
    <lineage>
        <taxon>Bacteria</taxon>
        <taxon>Pseudomonadati</taxon>
        <taxon>Pseudomonadota</taxon>
        <taxon>Betaproteobacteria</taxon>
        <taxon>Burkholderiales</taxon>
        <taxon>Alcaligenaceae</taxon>
        <taxon>Taylorella</taxon>
    </lineage>
</organism>
<dbReference type="GO" id="GO:0006633">
    <property type="term" value="P:fatty acid biosynthetic process"/>
    <property type="evidence" value="ECO:0007669"/>
    <property type="project" value="TreeGrafter"/>
</dbReference>
<dbReference type="InterPro" id="IPR000873">
    <property type="entry name" value="AMP-dep_synth/lig_dom"/>
</dbReference>